<protein>
    <submittedName>
        <fullName evidence="1">Putative secreted protein</fullName>
    </submittedName>
</protein>
<sequence>MGLPATASDGWCMGLAWSGVLAPLSPRPAAVTAPTTLPIQPSASLGALGRSARAWAVLLPGAAGLSPSPAVAAGRPLTSATLFRLVTSLARVPASAASWKSGCFVLM</sequence>
<organism evidence="1">
    <name type="scientific">Ixodes ricinus</name>
    <name type="common">Common tick</name>
    <name type="synonym">Acarus ricinus</name>
    <dbReference type="NCBI Taxonomy" id="34613"/>
    <lineage>
        <taxon>Eukaryota</taxon>
        <taxon>Metazoa</taxon>
        <taxon>Ecdysozoa</taxon>
        <taxon>Arthropoda</taxon>
        <taxon>Chelicerata</taxon>
        <taxon>Arachnida</taxon>
        <taxon>Acari</taxon>
        <taxon>Parasitiformes</taxon>
        <taxon>Ixodida</taxon>
        <taxon>Ixodoidea</taxon>
        <taxon>Ixodidae</taxon>
        <taxon>Ixodinae</taxon>
        <taxon>Ixodes</taxon>
    </lineage>
</organism>
<evidence type="ECO:0000313" key="1">
    <source>
        <dbReference type="EMBL" id="MXU89305.1"/>
    </source>
</evidence>
<accession>A0A6B0UHU3</accession>
<reference evidence="1" key="1">
    <citation type="submission" date="2019-12" db="EMBL/GenBank/DDBJ databases">
        <title>An insight into the sialome of adult female Ixodes ricinus ticks feeding for 6 days.</title>
        <authorList>
            <person name="Perner J."/>
            <person name="Ribeiro J.M.C."/>
        </authorList>
    </citation>
    <scope>NUCLEOTIDE SEQUENCE</scope>
    <source>
        <strain evidence="1">Semi-engorged</strain>
        <tissue evidence="1">Salivary glands</tissue>
    </source>
</reference>
<dbReference type="AlphaFoldDB" id="A0A6B0UHU3"/>
<proteinExistence type="predicted"/>
<name>A0A6B0UHU3_IXORI</name>
<dbReference type="EMBL" id="GIFC01007222">
    <property type="protein sequence ID" value="MXU89305.1"/>
    <property type="molecule type" value="Transcribed_RNA"/>
</dbReference>